<evidence type="ECO:0000313" key="2">
    <source>
        <dbReference type="EMBL" id="KRG71773.1"/>
    </source>
</evidence>
<reference evidence="2 3" key="1">
    <citation type="submission" date="2015-05" db="EMBL/GenBank/DDBJ databases">
        <title>Genome sequencing and analysis of members of genus Stenotrophomonas.</title>
        <authorList>
            <person name="Patil P.P."/>
            <person name="Midha S."/>
            <person name="Patil P.B."/>
        </authorList>
    </citation>
    <scope>NUCLEOTIDE SEQUENCE [LARGE SCALE GENOMIC DNA]</scope>
    <source>
        <strain evidence="2 3">DSM 18941</strain>
    </source>
</reference>
<gene>
    <name evidence="2" type="ORF">ABB27_02460</name>
</gene>
<evidence type="ECO:0000256" key="1">
    <source>
        <dbReference type="SAM" id="MobiDB-lite"/>
    </source>
</evidence>
<dbReference type="PATRIC" id="fig|405446.3.peg.3375"/>
<dbReference type="EMBL" id="LDJJ01000007">
    <property type="protein sequence ID" value="KRG71773.1"/>
    <property type="molecule type" value="Genomic_DNA"/>
</dbReference>
<accession>A0A0R0CP73</accession>
<name>A0A0R0CP73_9GAMM</name>
<feature type="region of interest" description="Disordered" evidence="1">
    <location>
        <begin position="186"/>
        <end position="212"/>
    </location>
</feature>
<keyword evidence="3" id="KW-1185">Reference proteome</keyword>
<dbReference type="RefSeq" id="WP_057626647.1">
    <property type="nucleotide sequence ID" value="NZ_LDJJ01000007.1"/>
</dbReference>
<dbReference type="OrthoDB" id="8641246at2"/>
<organism evidence="2 3">
    <name type="scientific">Stenotrophomonas terrae</name>
    <dbReference type="NCBI Taxonomy" id="405446"/>
    <lineage>
        <taxon>Bacteria</taxon>
        <taxon>Pseudomonadati</taxon>
        <taxon>Pseudomonadota</taxon>
        <taxon>Gammaproteobacteria</taxon>
        <taxon>Lysobacterales</taxon>
        <taxon>Lysobacteraceae</taxon>
        <taxon>Stenotrophomonas</taxon>
    </lineage>
</organism>
<comment type="caution">
    <text evidence="2">The sequence shown here is derived from an EMBL/GenBank/DDBJ whole genome shotgun (WGS) entry which is preliminary data.</text>
</comment>
<dbReference type="Proteomes" id="UP000051863">
    <property type="component" value="Unassembled WGS sequence"/>
</dbReference>
<dbReference type="AlphaFoldDB" id="A0A0R0CP73"/>
<sequence>MTIIAQELRYRIAGAEGTDWAVERIPAGRNIELRSVRRGITYDVEIRNIDHTGRMSGPATFQHTVGTTLREGALALPVNAVANRASVWNVDTSVTYSATDSIATVSVSAGTLVMGGASVNYGASSASVAGTPSTKKTVYLFYDDPQLRGGSVDLGVTDDYITSLAGDGRIAITSMDINFPAVGAPPNTGGGGIGGGGGGGGTKSPVAEQQPV</sequence>
<proteinExistence type="predicted"/>
<evidence type="ECO:0000313" key="3">
    <source>
        <dbReference type="Proteomes" id="UP000051863"/>
    </source>
</evidence>
<feature type="compositionally biased region" description="Gly residues" evidence="1">
    <location>
        <begin position="188"/>
        <end position="202"/>
    </location>
</feature>
<protein>
    <submittedName>
        <fullName evidence="2">Uncharacterized protein</fullName>
    </submittedName>
</protein>